<organism evidence="2">
    <name type="scientific">Sesamum angustifolium</name>
    <dbReference type="NCBI Taxonomy" id="2727405"/>
    <lineage>
        <taxon>Eukaryota</taxon>
        <taxon>Viridiplantae</taxon>
        <taxon>Streptophyta</taxon>
        <taxon>Embryophyta</taxon>
        <taxon>Tracheophyta</taxon>
        <taxon>Spermatophyta</taxon>
        <taxon>Magnoliopsida</taxon>
        <taxon>eudicotyledons</taxon>
        <taxon>Gunneridae</taxon>
        <taxon>Pentapetalae</taxon>
        <taxon>asterids</taxon>
        <taxon>lamiids</taxon>
        <taxon>Lamiales</taxon>
        <taxon>Pedaliaceae</taxon>
        <taxon>Sesamum</taxon>
    </lineage>
</organism>
<accession>A0AAW2J5Q4</accession>
<evidence type="ECO:0000259" key="1">
    <source>
        <dbReference type="Pfam" id="PF07727"/>
    </source>
</evidence>
<dbReference type="InterPro" id="IPR043502">
    <property type="entry name" value="DNA/RNA_pol_sf"/>
</dbReference>
<protein>
    <recommendedName>
        <fullName evidence="1">Reverse transcriptase Ty1/copia-type domain-containing protein</fullName>
    </recommendedName>
</protein>
<gene>
    <name evidence="2" type="ORF">Sangu_2598000</name>
</gene>
<dbReference type="EMBL" id="JACGWK010001379">
    <property type="protein sequence ID" value="KAL0289891.1"/>
    <property type="molecule type" value="Genomic_DNA"/>
</dbReference>
<name>A0AAW2J5Q4_9LAMI</name>
<dbReference type="PANTHER" id="PTHR11439">
    <property type="entry name" value="GAG-POL-RELATED RETROTRANSPOSON"/>
    <property type="match status" value="1"/>
</dbReference>
<dbReference type="SUPFAM" id="SSF56672">
    <property type="entry name" value="DNA/RNA polymerases"/>
    <property type="match status" value="1"/>
</dbReference>
<reference evidence="2" key="2">
    <citation type="journal article" date="2024" name="Plant">
        <title>Genomic evolution and insights into agronomic trait innovations of Sesamum species.</title>
        <authorList>
            <person name="Miao H."/>
            <person name="Wang L."/>
            <person name="Qu L."/>
            <person name="Liu H."/>
            <person name="Sun Y."/>
            <person name="Le M."/>
            <person name="Wang Q."/>
            <person name="Wei S."/>
            <person name="Zheng Y."/>
            <person name="Lin W."/>
            <person name="Duan Y."/>
            <person name="Cao H."/>
            <person name="Xiong S."/>
            <person name="Wang X."/>
            <person name="Wei L."/>
            <person name="Li C."/>
            <person name="Ma Q."/>
            <person name="Ju M."/>
            <person name="Zhao R."/>
            <person name="Li G."/>
            <person name="Mu C."/>
            <person name="Tian Q."/>
            <person name="Mei H."/>
            <person name="Zhang T."/>
            <person name="Gao T."/>
            <person name="Zhang H."/>
        </authorList>
    </citation>
    <scope>NUCLEOTIDE SEQUENCE</scope>
    <source>
        <strain evidence="2">G01</strain>
    </source>
</reference>
<dbReference type="AlphaFoldDB" id="A0AAW2J5Q4"/>
<comment type="caution">
    <text evidence="2">The sequence shown here is derived from an EMBL/GenBank/DDBJ whole genome shotgun (WGS) entry which is preliminary data.</text>
</comment>
<evidence type="ECO:0000313" key="2">
    <source>
        <dbReference type="EMBL" id="KAL0289891.1"/>
    </source>
</evidence>
<sequence>MHPPDGYHVQPGQVCKLKRSLYELKQASRQWNLELTTKLLSYGFHQSSHDHCLFTQQTDVGMVALIVYVDVILITCSLEAKIAEIKNFLDGPFTIKDLSLSKYFLGLEIALSTSGTSITQHKFIRDIIQDTSLLDAKPAYSPPPAGLKLSTHNSVPLSNPEPLRRLVGGLLYLSFTRPDISFGGCPERGLFFPASNPFTITAYCDADRASSVDSRRSLTGYCIFLGCLDILENQETKNWGPFYRESRVQELSSHYL</sequence>
<dbReference type="Pfam" id="PF07727">
    <property type="entry name" value="RVT_2"/>
    <property type="match status" value="1"/>
</dbReference>
<dbReference type="InterPro" id="IPR013103">
    <property type="entry name" value="RVT_2"/>
</dbReference>
<feature type="domain" description="Reverse transcriptase Ty1/copia-type" evidence="1">
    <location>
        <begin position="1"/>
        <end position="142"/>
    </location>
</feature>
<dbReference type="PANTHER" id="PTHR11439:SF470">
    <property type="entry name" value="CYSTEINE-RICH RLK (RECEPTOR-LIKE PROTEIN KINASE) 8"/>
    <property type="match status" value="1"/>
</dbReference>
<reference evidence="2" key="1">
    <citation type="submission" date="2020-06" db="EMBL/GenBank/DDBJ databases">
        <authorList>
            <person name="Li T."/>
            <person name="Hu X."/>
            <person name="Zhang T."/>
            <person name="Song X."/>
            <person name="Zhang H."/>
            <person name="Dai N."/>
            <person name="Sheng W."/>
            <person name="Hou X."/>
            <person name="Wei L."/>
        </authorList>
    </citation>
    <scope>NUCLEOTIDE SEQUENCE</scope>
    <source>
        <strain evidence="2">G01</strain>
        <tissue evidence="2">Leaf</tissue>
    </source>
</reference>
<proteinExistence type="predicted"/>